<dbReference type="Proteomes" id="UP000253410">
    <property type="component" value="Unassembled WGS sequence"/>
</dbReference>
<gene>
    <name evidence="1" type="ORF">DF182_12280</name>
</gene>
<dbReference type="Pfam" id="PF14390">
    <property type="entry name" value="DUF4420"/>
    <property type="match status" value="1"/>
</dbReference>
<keyword evidence="2" id="KW-1185">Reference proteome</keyword>
<protein>
    <submittedName>
        <fullName evidence="1">PD-(D/E)XK motif protein</fullName>
    </submittedName>
</protein>
<accession>A0A365Y5Y8</accession>
<dbReference type="RefSeq" id="WP_113615902.1">
    <property type="nucleotide sequence ID" value="NZ_QFFJ01000001.1"/>
</dbReference>
<evidence type="ECO:0000313" key="2">
    <source>
        <dbReference type="Proteomes" id="UP000253410"/>
    </source>
</evidence>
<organism evidence="1 2">
    <name type="scientific">Chitinophaga flava</name>
    <dbReference type="NCBI Taxonomy" id="2259036"/>
    <lineage>
        <taxon>Bacteria</taxon>
        <taxon>Pseudomonadati</taxon>
        <taxon>Bacteroidota</taxon>
        <taxon>Chitinophagia</taxon>
        <taxon>Chitinophagales</taxon>
        <taxon>Chitinophagaceae</taxon>
        <taxon>Chitinophaga</taxon>
    </lineage>
</organism>
<reference evidence="1 2" key="1">
    <citation type="submission" date="2018-05" db="EMBL/GenBank/DDBJ databases">
        <title>Chitinophaga sp. K3CV102501T nov., isolated from isolated from a monsoon evergreen broad-leaved forest soil.</title>
        <authorList>
            <person name="Lv Y."/>
        </authorList>
    </citation>
    <scope>NUCLEOTIDE SEQUENCE [LARGE SCALE GENOMIC DNA]</scope>
    <source>
        <strain evidence="1 2">GDMCC 1.1325</strain>
    </source>
</reference>
<dbReference type="EMBL" id="QFFJ01000001">
    <property type="protein sequence ID" value="RBL93305.1"/>
    <property type="molecule type" value="Genomic_DNA"/>
</dbReference>
<dbReference type="AlphaFoldDB" id="A0A365Y5Y8"/>
<proteinExistence type="predicted"/>
<dbReference type="OrthoDB" id="2808696at2"/>
<dbReference type="InterPro" id="IPR025534">
    <property type="entry name" value="DUF4420"/>
</dbReference>
<sequence length="337" mass="39790">MKRIQEIWQSLHTDKKSQPGLDKIRYSEDLTADLYLGIKYPESYRILLLRTETSYLKHYEIKETKGIRLEKISDGQSDNKTLLLIILIDDNLREIFNVLIQDIVPLLFPVKDQFIIFRSFKNRLEQWFSLFEKASQEGLSEEKQRGLYGELYFLRKWLRISTYIEYPVKSWVGPLFAIRDFQHGKWALEVKTSHGKNHQKIYISNERQLDTTNLDTLILFHLSLEIRQQDGETLNNVVDNIAELLVQEQTALKEFQTKLLEAGYFPDHRNLYETTGYKIRKESFFSVKGDFPRIEEKDIRNGVGDISYSIILPDRDIYLIEEENVFKIITDNGNQHG</sequence>
<name>A0A365Y5Y8_9BACT</name>
<comment type="caution">
    <text evidence="1">The sequence shown here is derived from an EMBL/GenBank/DDBJ whole genome shotgun (WGS) entry which is preliminary data.</text>
</comment>
<evidence type="ECO:0000313" key="1">
    <source>
        <dbReference type="EMBL" id="RBL93305.1"/>
    </source>
</evidence>